<dbReference type="GO" id="GO:0006508">
    <property type="term" value="P:proteolysis"/>
    <property type="evidence" value="ECO:0007669"/>
    <property type="project" value="InterPro"/>
</dbReference>
<evidence type="ECO:0000256" key="1">
    <source>
        <dbReference type="ARBA" id="ARBA00007164"/>
    </source>
</evidence>
<dbReference type="AlphaFoldDB" id="A0A1F7XAC4"/>
<dbReference type="GO" id="GO:0009002">
    <property type="term" value="F:serine-type D-Ala-D-Ala carboxypeptidase activity"/>
    <property type="evidence" value="ECO:0007669"/>
    <property type="project" value="InterPro"/>
</dbReference>
<dbReference type="Proteomes" id="UP000177053">
    <property type="component" value="Unassembled WGS sequence"/>
</dbReference>
<dbReference type="InterPro" id="IPR012338">
    <property type="entry name" value="Beta-lactam/transpept-like"/>
</dbReference>
<name>A0A1F7XAC4_9BACT</name>
<feature type="active site" description="Proton acceptor" evidence="7">
    <location>
        <position position="93"/>
    </location>
</feature>
<feature type="binding site" evidence="8">
    <location>
        <position position="250"/>
    </location>
    <ligand>
        <name>substrate</name>
    </ligand>
</feature>
<dbReference type="GO" id="GO:0071555">
    <property type="term" value="P:cell wall organization"/>
    <property type="evidence" value="ECO:0007669"/>
    <property type="project" value="UniProtKB-KW"/>
</dbReference>
<evidence type="ECO:0000256" key="9">
    <source>
        <dbReference type="RuleBase" id="RU004016"/>
    </source>
</evidence>
<keyword evidence="6" id="KW-0961">Cell wall biogenesis/degradation</keyword>
<dbReference type="EMBL" id="MGFS01000007">
    <property type="protein sequence ID" value="OGM11913.1"/>
    <property type="molecule type" value="Genomic_DNA"/>
</dbReference>
<dbReference type="PRINTS" id="PR00725">
    <property type="entry name" value="DADACBPTASE1"/>
</dbReference>
<keyword evidence="4" id="KW-0133">Cell shape</keyword>
<accession>A0A1F7XAC4</accession>
<evidence type="ECO:0000259" key="10">
    <source>
        <dbReference type="Pfam" id="PF00768"/>
    </source>
</evidence>
<dbReference type="PANTHER" id="PTHR21581">
    <property type="entry name" value="D-ALANYL-D-ALANINE CARBOXYPEPTIDASE"/>
    <property type="match status" value="1"/>
</dbReference>
<evidence type="ECO:0000256" key="8">
    <source>
        <dbReference type="PIRSR" id="PIRSR618044-2"/>
    </source>
</evidence>
<organism evidence="11 12">
    <name type="scientific">Candidatus Woesebacteria bacterium RBG_16_34_12</name>
    <dbReference type="NCBI Taxonomy" id="1802480"/>
    <lineage>
        <taxon>Bacteria</taxon>
        <taxon>Candidatus Woeseibacteriota</taxon>
    </lineage>
</organism>
<feature type="domain" description="Peptidase S11 D-alanyl-D-alanine carboxypeptidase A N-terminal" evidence="10">
    <location>
        <begin position="56"/>
        <end position="277"/>
    </location>
</feature>
<feature type="active site" description="Acyl-ester intermediate" evidence="7">
    <location>
        <position position="90"/>
    </location>
</feature>
<gene>
    <name evidence="11" type="ORF">A2Z22_01625</name>
</gene>
<evidence type="ECO:0000313" key="11">
    <source>
        <dbReference type="EMBL" id="OGM11913.1"/>
    </source>
</evidence>
<proteinExistence type="inferred from homology"/>
<keyword evidence="2" id="KW-0732">Signal</keyword>
<dbReference type="Pfam" id="PF00768">
    <property type="entry name" value="Peptidase_S11"/>
    <property type="match status" value="1"/>
</dbReference>
<reference evidence="11 12" key="1">
    <citation type="journal article" date="2016" name="Nat. Commun.">
        <title>Thousands of microbial genomes shed light on interconnected biogeochemical processes in an aquifer system.</title>
        <authorList>
            <person name="Anantharaman K."/>
            <person name="Brown C.T."/>
            <person name="Hug L.A."/>
            <person name="Sharon I."/>
            <person name="Castelle C.J."/>
            <person name="Probst A.J."/>
            <person name="Thomas B.C."/>
            <person name="Singh A."/>
            <person name="Wilkins M.J."/>
            <person name="Karaoz U."/>
            <person name="Brodie E.L."/>
            <person name="Williams K.H."/>
            <person name="Hubbard S.S."/>
            <person name="Banfield J.F."/>
        </authorList>
    </citation>
    <scope>NUCLEOTIDE SEQUENCE [LARGE SCALE GENOMIC DNA]</scope>
</reference>
<evidence type="ECO:0000256" key="7">
    <source>
        <dbReference type="PIRSR" id="PIRSR618044-1"/>
    </source>
</evidence>
<dbReference type="InterPro" id="IPR001967">
    <property type="entry name" value="Peptidase_S11_N"/>
</dbReference>
<keyword evidence="3" id="KW-0378">Hydrolase</keyword>
<protein>
    <recommendedName>
        <fullName evidence="10">Peptidase S11 D-alanyl-D-alanine carboxypeptidase A N-terminal domain-containing protein</fullName>
    </recommendedName>
</protein>
<dbReference type="PANTHER" id="PTHR21581:SF6">
    <property type="entry name" value="TRAFFICKING PROTEIN PARTICLE COMPLEX SUBUNIT 12"/>
    <property type="match status" value="1"/>
</dbReference>
<comment type="caution">
    <text evidence="11">The sequence shown here is derived from an EMBL/GenBank/DDBJ whole genome shotgun (WGS) entry which is preliminary data.</text>
</comment>
<dbReference type="SUPFAM" id="SSF56601">
    <property type="entry name" value="beta-lactamase/transpeptidase-like"/>
    <property type="match status" value="1"/>
</dbReference>
<dbReference type="Gene3D" id="3.40.710.10">
    <property type="entry name" value="DD-peptidase/beta-lactamase superfamily"/>
    <property type="match status" value="1"/>
</dbReference>
<evidence type="ECO:0000256" key="5">
    <source>
        <dbReference type="ARBA" id="ARBA00022984"/>
    </source>
</evidence>
<evidence type="ECO:0000256" key="3">
    <source>
        <dbReference type="ARBA" id="ARBA00022801"/>
    </source>
</evidence>
<feature type="active site" evidence="7">
    <location>
        <position position="143"/>
    </location>
</feature>
<keyword evidence="5" id="KW-0573">Peptidoglycan synthesis</keyword>
<dbReference type="GO" id="GO:0009252">
    <property type="term" value="P:peptidoglycan biosynthetic process"/>
    <property type="evidence" value="ECO:0007669"/>
    <property type="project" value="UniProtKB-KW"/>
</dbReference>
<dbReference type="GO" id="GO:0008360">
    <property type="term" value="P:regulation of cell shape"/>
    <property type="evidence" value="ECO:0007669"/>
    <property type="project" value="UniProtKB-KW"/>
</dbReference>
<dbReference type="InterPro" id="IPR018044">
    <property type="entry name" value="Peptidase_S11"/>
</dbReference>
<evidence type="ECO:0000313" key="12">
    <source>
        <dbReference type="Proteomes" id="UP000177053"/>
    </source>
</evidence>
<evidence type="ECO:0000256" key="4">
    <source>
        <dbReference type="ARBA" id="ARBA00022960"/>
    </source>
</evidence>
<evidence type="ECO:0000256" key="2">
    <source>
        <dbReference type="ARBA" id="ARBA00022729"/>
    </source>
</evidence>
<evidence type="ECO:0000256" key="6">
    <source>
        <dbReference type="ARBA" id="ARBA00023316"/>
    </source>
</evidence>
<comment type="similarity">
    <text evidence="1 9">Belongs to the peptidase S11 family.</text>
</comment>
<sequence length="307" mass="34285">MKFLCKLARNQLAISCLSFIFITNFSLNFPKKLKPIVKIVPQIFTYRIIPKLVNVASFPVVSAQSVYAVDVDSGISLFEKKPDNLQLPASTTKIITALVALDYYPKDLVLEVGKIKVDGQKMGLLSGEKIKVEDLLYGLLIYSANDSAEVLAQNYPGGRDYFISAMNLKINELGLENTHFVNPVGFDGIGQVTSARDLVKITLSAMENPLIAEIVATKEKEVKSIDGYYVHKLVNLNKLIGQVDGVLGVKTGWTENAQENLVTYVERNNRKIIIALLTSQDRFGETEEIIDWIFENYQWDAVKTQSN</sequence>